<organism evidence="3 4">
    <name type="scientific">Arabidopsis thaliana</name>
    <name type="common">Mouse-ear cress</name>
    <dbReference type="NCBI Taxonomy" id="3702"/>
    <lineage>
        <taxon>Eukaryota</taxon>
        <taxon>Viridiplantae</taxon>
        <taxon>Streptophyta</taxon>
        <taxon>Embryophyta</taxon>
        <taxon>Tracheophyta</taxon>
        <taxon>Spermatophyta</taxon>
        <taxon>Magnoliopsida</taxon>
        <taxon>eudicotyledons</taxon>
        <taxon>Gunneridae</taxon>
        <taxon>Pentapetalae</taxon>
        <taxon>rosids</taxon>
        <taxon>malvids</taxon>
        <taxon>Brassicales</taxon>
        <taxon>Brassicaceae</taxon>
        <taxon>Camelineae</taxon>
        <taxon>Arabidopsis</taxon>
    </lineage>
</organism>
<dbReference type="OMA" id="WAYPPTR"/>
<reference evidence="3 4" key="1">
    <citation type="submission" date="2019-11" db="EMBL/GenBank/DDBJ databases">
        <authorList>
            <person name="Jiao W.-B."/>
            <person name="Schneeberger K."/>
        </authorList>
    </citation>
    <scope>NUCLEOTIDE SEQUENCE [LARGE SCALE GENOMIC DNA]</scope>
    <source>
        <strain evidence="4">cv. An-1</strain>
        <strain evidence="5">cv. C24</strain>
    </source>
</reference>
<sequence>MVFFMSYPPTRRQLVVSVGFFAAGVSLFVAGAYLSLANISPQQARVKARNDFVKDRIRKWLDD</sequence>
<dbReference type="AlphaFoldDB" id="A0A654FGM7"/>
<dbReference type="Proteomes" id="UP000434276">
    <property type="component" value="Unassembled WGS sequence"/>
</dbReference>
<dbReference type="RefSeq" id="NP_001118615.1">
    <property type="nucleotide sequence ID" value="NM_001125143.1"/>
</dbReference>
<proteinExistence type="predicted"/>
<protein>
    <submittedName>
        <fullName evidence="3">Uncharacterized protein</fullName>
    </submittedName>
</protein>
<dbReference type="OrthoDB" id="1898956at2759"/>
<dbReference type="EMBL" id="CACRSJ010000106">
    <property type="protein sequence ID" value="VYS57031.1"/>
    <property type="molecule type" value="Genomic_DNA"/>
</dbReference>
<dbReference type="GeneID" id="6240556"/>
<dbReference type="EMBL" id="CACSHJ010000089">
    <property type="protein sequence ID" value="CAA0382079.1"/>
    <property type="molecule type" value="Genomic_DNA"/>
</dbReference>
<dbReference type="Proteomes" id="UP000426265">
    <property type="component" value="Unassembled WGS sequence"/>
</dbReference>
<evidence type="ECO:0000313" key="2">
    <source>
        <dbReference type="EMBL" id="CAA0382079.1"/>
    </source>
</evidence>
<name>A0A654FGM7_ARATH</name>
<evidence type="ECO:0000313" key="3">
    <source>
        <dbReference type="EMBL" id="VYS57031.1"/>
    </source>
</evidence>
<dbReference type="SMR" id="A0A654FGM7"/>
<gene>
    <name evidence="1" type="ordered locus">At3g11591</name>
    <name evidence="3" type="ORF">AN1_LOCUS12482</name>
    <name evidence="2" type="ORF">C24_LOCUS12312</name>
</gene>
<dbReference type="KEGG" id="ath:AT3G11591"/>
<dbReference type="ExpressionAtlas" id="A0A654FGM7">
    <property type="expression patterns" value="baseline and differential"/>
</dbReference>
<evidence type="ECO:0000313" key="4">
    <source>
        <dbReference type="Proteomes" id="UP000426265"/>
    </source>
</evidence>
<evidence type="ECO:0000313" key="1">
    <source>
        <dbReference type="Araport" id="AT3G11591"/>
    </source>
</evidence>
<evidence type="ECO:0000313" key="5">
    <source>
        <dbReference type="Proteomes" id="UP000434276"/>
    </source>
</evidence>
<dbReference type="Araport" id="AT3G11591"/>
<accession>A0A654FGM7</accession>